<dbReference type="InterPro" id="IPR007219">
    <property type="entry name" value="XnlR_reg_dom"/>
</dbReference>
<dbReference type="PANTHER" id="PTHR46910">
    <property type="entry name" value="TRANSCRIPTION FACTOR PDR1"/>
    <property type="match status" value="1"/>
</dbReference>
<feature type="domain" description="Zn(2)-C6 fungal-type" evidence="8">
    <location>
        <begin position="30"/>
        <end position="60"/>
    </location>
</feature>
<feature type="region of interest" description="Disordered" evidence="7">
    <location>
        <begin position="63"/>
        <end position="92"/>
    </location>
</feature>
<reference evidence="9 10" key="1">
    <citation type="submission" date="2020-01" db="EMBL/GenBank/DDBJ databases">
        <title>Draft genome sequence of Aspergillus lentulus IFM 60648.</title>
        <authorList>
            <person name="Takahashi H."/>
            <person name="Yaguchi T."/>
        </authorList>
    </citation>
    <scope>NUCLEOTIDE SEQUENCE [LARGE SCALE GENOMIC DNA]</scope>
    <source>
        <strain evidence="9 10">IFM 60648</strain>
    </source>
</reference>
<feature type="compositionally biased region" description="Low complexity" evidence="7">
    <location>
        <begin position="69"/>
        <end position="85"/>
    </location>
</feature>
<feature type="region of interest" description="Disordered" evidence="7">
    <location>
        <begin position="1"/>
        <end position="22"/>
    </location>
</feature>
<keyword evidence="4" id="KW-0238">DNA-binding</keyword>
<dbReference type="SUPFAM" id="SSF57701">
    <property type="entry name" value="Zn2/Cys6 DNA-binding domain"/>
    <property type="match status" value="1"/>
</dbReference>
<keyword evidence="3" id="KW-0805">Transcription regulation</keyword>
<dbReference type="PROSITE" id="PS00463">
    <property type="entry name" value="ZN2_CY6_FUNGAL_1"/>
    <property type="match status" value="1"/>
</dbReference>
<keyword evidence="5" id="KW-0804">Transcription</keyword>
<comment type="caution">
    <text evidence="9">The sequence shown here is derived from an EMBL/GenBank/DDBJ whole genome shotgun (WGS) entry which is preliminary data.</text>
</comment>
<evidence type="ECO:0000313" key="10">
    <source>
        <dbReference type="Proteomes" id="UP000465220"/>
    </source>
</evidence>
<dbReference type="PROSITE" id="PS50048">
    <property type="entry name" value="ZN2_CY6_FUNGAL_2"/>
    <property type="match status" value="1"/>
</dbReference>
<keyword evidence="2" id="KW-0479">Metal-binding</keyword>
<evidence type="ECO:0000256" key="5">
    <source>
        <dbReference type="ARBA" id="ARBA00023163"/>
    </source>
</evidence>
<sequence>MNHPARAIPIQRVNGNDGANRPRRTRRTYACDSCSIKKIKCDRATPQCDWCYHHNIPCTFTRNRDSSRSCSRQTRSDNSSSPSPHASKHMRHERKLLPEVPFPECGPQAVAPQGFGTDICLAGQTLGNICAFNGLPFFSPSGLEWIRTRTGEDGSLDRYCSMRPITWPRLAKKRTEGDRRLSLPDKSLLFEQIEAFEKSICGQFLPLLNRTCFEYTIRAAYENELSDISPGLSSARVCIFAFMALSSFFAGQPHVDKIVTADEYAREAQDLLPEMLNESVTLDGLQALTMLCLCCQAISGDMLSIELMLSTATRFVFHLKGNVYPEDIESGTLGAKMHVRNLFWICFTLDKIFSLRTGLQPFIDVTNCDLTLPRMQTVTGPLESLQPFYHQHNHSMFLTLIRLSLVQSKVYHGLYSFSAQRQSDADLLATIRSLDIALDEWRASVPTFSGLPRQNENRMADFLFEMQYYYCMAAIHQTSSRCTAWVRNQDTRAAGSSLALSVAASRSVLRKFLETDPQSEGQFLLFCLPELSTSAIHLFSNILMCPLEDRSETDLSLMRVVLGHIGKHIWRQTPTTFTSQVRLVEEFMGDLYHLAEMAILKARRESEH</sequence>
<dbReference type="PANTHER" id="PTHR46910:SF37">
    <property type="entry name" value="ZN(II)2CYS6 TRANSCRIPTION FACTOR (EUROFUNG)"/>
    <property type="match status" value="1"/>
</dbReference>
<dbReference type="CDD" id="cd12148">
    <property type="entry name" value="fungal_TF_MHR"/>
    <property type="match status" value="1"/>
</dbReference>
<dbReference type="InterPro" id="IPR036864">
    <property type="entry name" value="Zn2-C6_fun-type_DNA-bd_sf"/>
</dbReference>
<evidence type="ECO:0000256" key="4">
    <source>
        <dbReference type="ARBA" id="ARBA00023125"/>
    </source>
</evidence>
<evidence type="ECO:0000313" key="9">
    <source>
        <dbReference type="EMBL" id="GFF61916.1"/>
    </source>
</evidence>
<evidence type="ECO:0000256" key="1">
    <source>
        <dbReference type="ARBA" id="ARBA00004123"/>
    </source>
</evidence>
<dbReference type="EMBL" id="BLKI01000002">
    <property type="protein sequence ID" value="GFF61916.1"/>
    <property type="molecule type" value="Genomic_DNA"/>
</dbReference>
<dbReference type="Pfam" id="PF00172">
    <property type="entry name" value="Zn_clus"/>
    <property type="match status" value="1"/>
</dbReference>
<evidence type="ECO:0000256" key="3">
    <source>
        <dbReference type="ARBA" id="ARBA00023015"/>
    </source>
</evidence>
<dbReference type="Proteomes" id="UP000465220">
    <property type="component" value="Unassembled WGS sequence"/>
</dbReference>
<keyword evidence="6" id="KW-0539">Nucleus</keyword>
<dbReference type="InterPro" id="IPR050987">
    <property type="entry name" value="AtrR-like"/>
</dbReference>
<name>A0ABQ0ZRN8_ASPLE</name>
<organism evidence="9 10">
    <name type="scientific">Aspergillus lentulus</name>
    <dbReference type="NCBI Taxonomy" id="293939"/>
    <lineage>
        <taxon>Eukaryota</taxon>
        <taxon>Fungi</taxon>
        <taxon>Dikarya</taxon>
        <taxon>Ascomycota</taxon>
        <taxon>Pezizomycotina</taxon>
        <taxon>Eurotiomycetes</taxon>
        <taxon>Eurotiomycetidae</taxon>
        <taxon>Eurotiales</taxon>
        <taxon>Aspergillaceae</taxon>
        <taxon>Aspergillus</taxon>
        <taxon>Aspergillus subgen. Fumigati</taxon>
    </lineage>
</organism>
<dbReference type="CDD" id="cd00067">
    <property type="entry name" value="GAL4"/>
    <property type="match status" value="1"/>
</dbReference>
<dbReference type="Gene3D" id="4.10.240.10">
    <property type="entry name" value="Zn(2)-C6 fungal-type DNA-binding domain"/>
    <property type="match status" value="1"/>
</dbReference>
<dbReference type="InterPro" id="IPR001138">
    <property type="entry name" value="Zn2Cys6_DnaBD"/>
</dbReference>
<accession>A0ABQ0ZRN8</accession>
<dbReference type="Pfam" id="PF04082">
    <property type="entry name" value="Fungal_trans"/>
    <property type="match status" value="1"/>
</dbReference>
<dbReference type="SMART" id="SM00066">
    <property type="entry name" value="GAL4"/>
    <property type="match status" value="1"/>
</dbReference>
<evidence type="ECO:0000256" key="6">
    <source>
        <dbReference type="ARBA" id="ARBA00023242"/>
    </source>
</evidence>
<protein>
    <submittedName>
        <fullName evidence="9">C6 zinc finger domain protein</fullName>
    </submittedName>
</protein>
<evidence type="ECO:0000256" key="2">
    <source>
        <dbReference type="ARBA" id="ARBA00022723"/>
    </source>
</evidence>
<proteinExistence type="predicted"/>
<evidence type="ECO:0000259" key="8">
    <source>
        <dbReference type="PROSITE" id="PS50048"/>
    </source>
</evidence>
<comment type="subcellular location">
    <subcellularLocation>
        <location evidence="1">Nucleus</location>
    </subcellularLocation>
</comment>
<evidence type="ECO:0000256" key="7">
    <source>
        <dbReference type="SAM" id="MobiDB-lite"/>
    </source>
</evidence>
<gene>
    <name evidence="9" type="ORF">IFM60648_00446</name>
</gene>
<keyword evidence="10" id="KW-1185">Reference proteome</keyword>
<dbReference type="SMART" id="SM00906">
    <property type="entry name" value="Fungal_trans"/>
    <property type="match status" value="1"/>
</dbReference>